<gene>
    <name evidence="3" type="ORF">HGG74_19740</name>
</gene>
<dbReference type="PANTHER" id="PTHR45138:SF9">
    <property type="entry name" value="DIGUANYLATE CYCLASE DGCM-RELATED"/>
    <property type="match status" value="1"/>
</dbReference>
<evidence type="ECO:0000313" key="4">
    <source>
        <dbReference type="Proteomes" id="UP000544090"/>
    </source>
</evidence>
<accession>A0A7X6K7R2</accession>
<dbReference type="InterPro" id="IPR050469">
    <property type="entry name" value="Diguanylate_Cyclase"/>
</dbReference>
<dbReference type="GO" id="GO:0043709">
    <property type="term" value="P:cell adhesion involved in single-species biofilm formation"/>
    <property type="evidence" value="ECO:0007669"/>
    <property type="project" value="TreeGrafter"/>
</dbReference>
<dbReference type="Pfam" id="PF00990">
    <property type="entry name" value="GGDEF"/>
    <property type="match status" value="1"/>
</dbReference>
<comment type="caution">
    <text evidence="3">The sequence shown here is derived from an EMBL/GenBank/DDBJ whole genome shotgun (WGS) entry which is preliminary data.</text>
</comment>
<feature type="transmembrane region" description="Helical" evidence="1">
    <location>
        <begin position="184"/>
        <end position="207"/>
    </location>
</feature>
<dbReference type="InterPro" id="IPR043128">
    <property type="entry name" value="Rev_trsase/Diguanyl_cyclase"/>
</dbReference>
<reference evidence="3 4" key="1">
    <citation type="submission" date="2020-04" db="EMBL/GenBank/DDBJ databases">
        <title>Arthrobacter sp. nov.</title>
        <authorList>
            <person name="Liu S."/>
        </authorList>
    </citation>
    <scope>NUCLEOTIDE SEQUENCE [LARGE SCALE GENOMIC DNA]</scope>
    <source>
        <strain evidence="3 4">E918</strain>
    </source>
</reference>
<proteinExistence type="predicted"/>
<dbReference type="NCBIfam" id="TIGR00254">
    <property type="entry name" value="GGDEF"/>
    <property type="match status" value="1"/>
</dbReference>
<dbReference type="GO" id="GO:1902201">
    <property type="term" value="P:negative regulation of bacterial-type flagellum-dependent cell motility"/>
    <property type="evidence" value="ECO:0007669"/>
    <property type="project" value="TreeGrafter"/>
</dbReference>
<organism evidence="3 4">
    <name type="scientific">Arthrobacter mobilis</name>
    <dbReference type="NCBI Taxonomy" id="2724944"/>
    <lineage>
        <taxon>Bacteria</taxon>
        <taxon>Bacillati</taxon>
        <taxon>Actinomycetota</taxon>
        <taxon>Actinomycetes</taxon>
        <taxon>Micrococcales</taxon>
        <taxon>Micrococcaceae</taxon>
        <taxon>Arthrobacter</taxon>
    </lineage>
</organism>
<keyword evidence="1" id="KW-0472">Membrane</keyword>
<keyword evidence="4" id="KW-1185">Reference proteome</keyword>
<evidence type="ECO:0000259" key="2">
    <source>
        <dbReference type="PROSITE" id="PS50887"/>
    </source>
</evidence>
<feature type="transmembrane region" description="Helical" evidence="1">
    <location>
        <begin position="6"/>
        <end position="26"/>
    </location>
</feature>
<evidence type="ECO:0000256" key="1">
    <source>
        <dbReference type="SAM" id="Phobius"/>
    </source>
</evidence>
<dbReference type="PROSITE" id="PS50887">
    <property type="entry name" value="GGDEF"/>
    <property type="match status" value="1"/>
</dbReference>
<dbReference type="CDD" id="cd01949">
    <property type="entry name" value="GGDEF"/>
    <property type="match status" value="1"/>
</dbReference>
<evidence type="ECO:0000313" key="3">
    <source>
        <dbReference type="EMBL" id="NKX56710.1"/>
    </source>
</evidence>
<protein>
    <submittedName>
        <fullName evidence="3">GGDEF domain-containing protein</fullName>
    </submittedName>
</protein>
<dbReference type="GO" id="GO:0005886">
    <property type="term" value="C:plasma membrane"/>
    <property type="evidence" value="ECO:0007669"/>
    <property type="project" value="TreeGrafter"/>
</dbReference>
<dbReference type="Gene3D" id="3.30.70.270">
    <property type="match status" value="1"/>
</dbReference>
<dbReference type="Proteomes" id="UP000544090">
    <property type="component" value="Unassembled WGS sequence"/>
</dbReference>
<feature type="domain" description="GGDEF" evidence="2">
    <location>
        <begin position="250"/>
        <end position="380"/>
    </location>
</feature>
<dbReference type="PANTHER" id="PTHR45138">
    <property type="entry name" value="REGULATORY COMPONENTS OF SENSORY TRANSDUCTION SYSTEM"/>
    <property type="match status" value="1"/>
</dbReference>
<dbReference type="GO" id="GO:0052621">
    <property type="term" value="F:diguanylate cyclase activity"/>
    <property type="evidence" value="ECO:0007669"/>
    <property type="project" value="TreeGrafter"/>
</dbReference>
<dbReference type="InterPro" id="IPR029787">
    <property type="entry name" value="Nucleotide_cyclase"/>
</dbReference>
<dbReference type="FunFam" id="3.30.70.270:FF:000001">
    <property type="entry name" value="Diguanylate cyclase domain protein"/>
    <property type="match status" value="1"/>
</dbReference>
<dbReference type="EMBL" id="JAAZSQ010000032">
    <property type="protein sequence ID" value="NKX56710.1"/>
    <property type="molecule type" value="Genomic_DNA"/>
</dbReference>
<dbReference type="SMART" id="SM00267">
    <property type="entry name" value="GGDEF"/>
    <property type="match status" value="1"/>
</dbReference>
<keyword evidence="1" id="KW-0812">Transmembrane</keyword>
<dbReference type="InterPro" id="IPR000160">
    <property type="entry name" value="GGDEF_dom"/>
</dbReference>
<feature type="transmembrane region" description="Helical" evidence="1">
    <location>
        <begin position="121"/>
        <end position="139"/>
    </location>
</feature>
<keyword evidence="1" id="KW-1133">Transmembrane helix</keyword>
<name>A0A7X6K7R2_9MICC</name>
<dbReference type="SUPFAM" id="SSF55073">
    <property type="entry name" value="Nucleotide cyclase"/>
    <property type="match status" value="1"/>
</dbReference>
<feature type="transmembrane region" description="Helical" evidence="1">
    <location>
        <begin position="151"/>
        <end position="172"/>
    </location>
</feature>
<dbReference type="AlphaFoldDB" id="A0A7X6K7R2"/>
<sequence length="380" mass="39978">MTLDTASLRVAFGMVALTLLVLFYLVTYRRTRSAYSGWWCAAIALFLGGSSAYLLNGTAHQVWANPLGNVLAVLGASCVWAGARTLRAARPPAWQLAAGPALVAVASVLDSPASNIWSGGPFFLALMSLMIGLSSVELWRLPPGYSRLQKSLALAAGFVAVYYSGRCVTFILDGPRGHVFQTFFGSAQTTLLTMMLLVVVSFSMAALSNEQVTRELRARATQDGLTGLLNRTGFLDLAADEMRRLQQAGTSGSLVLADLDHFKAVNDRHGHAAGDAALCAFAAACTATIRSTDLVGRYGGEEFILLLPGAEAEQAGAIVQQISRSLRTMSVPEGFPLPTVSYGIAPVASGAGDLAAVIASADAALYRAKSQGRNRAVLAS</sequence>
<dbReference type="RefSeq" id="WP_168489140.1">
    <property type="nucleotide sequence ID" value="NZ_JAAZSQ010000032.1"/>
</dbReference>
<feature type="transmembrane region" description="Helical" evidence="1">
    <location>
        <begin position="38"/>
        <end position="56"/>
    </location>
</feature>